<gene>
    <name evidence="2" type="ORF">ACFQZ6_03350</name>
</gene>
<keyword evidence="1" id="KW-0472">Membrane</keyword>
<feature type="transmembrane region" description="Helical" evidence="1">
    <location>
        <begin position="254"/>
        <end position="273"/>
    </location>
</feature>
<feature type="transmembrane region" description="Helical" evidence="1">
    <location>
        <begin position="123"/>
        <end position="150"/>
    </location>
</feature>
<reference evidence="3" key="1">
    <citation type="journal article" date="2019" name="Int. J. Syst. Evol. Microbiol.">
        <title>The Global Catalogue of Microorganisms (GCM) 10K type strain sequencing project: providing services to taxonomists for standard genome sequencing and annotation.</title>
        <authorList>
            <consortium name="The Broad Institute Genomics Platform"/>
            <consortium name="The Broad Institute Genome Sequencing Center for Infectious Disease"/>
            <person name="Wu L."/>
            <person name="Ma J."/>
        </authorList>
    </citation>
    <scope>NUCLEOTIDE SEQUENCE [LARGE SCALE GENOMIC DNA]</scope>
    <source>
        <strain evidence="3">CGMCC 4.7400</strain>
    </source>
</reference>
<protein>
    <submittedName>
        <fullName evidence="2">Cytochrome c biogenesis CcdA family protein</fullName>
    </submittedName>
</protein>
<feature type="transmembrane region" description="Helical" evidence="1">
    <location>
        <begin position="6"/>
        <end position="35"/>
    </location>
</feature>
<keyword evidence="1" id="KW-0812">Transmembrane</keyword>
<feature type="transmembrane region" description="Helical" evidence="1">
    <location>
        <begin position="47"/>
        <end position="70"/>
    </location>
</feature>
<dbReference type="EMBL" id="JBHTEB010000001">
    <property type="protein sequence ID" value="MFD0313285.1"/>
    <property type="molecule type" value="Genomic_DNA"/>
</dbReference>
<evidence type="ECO:0000256" key="1">
    <source>
        <dbReference type="SAM" id="Phobius"/>
    </source>
</evidence>
<dbReference type="PANTHER" id="PTHR31272">
    <property type="entry name" value="CYTOCHROME C-TYPE BIOGENESIS PROTEIN HI_1454-RELATED"/>
    <property type="match status" value="1"/>
</dbReference>
<sequence>MGDLPLALALGAGMLAAVNPCGFALLPAYLSLLVLGDDRPGRTVAVGRALTATVSMTLGFAALFGVFGLAVQPVAGRVQEHLPWFTVGFGLLLAAAGGWLLAGRQLPALAPKMRRAPKLSRSVPAMALFGMAYAAASLGCTVAPFLAIVVSAFRGGSTGEGVALFVAYAAGMGLIVGAASLTVALTRTTAVTRLRRAGSVAPRLGGGLLLLVGAYVAYYGWYEIRVQRDPTTTDPVVDAAGSVQRALADAVDSAGPGAVAVLCAVLLLAALGLRHRRRLLRRSARGEATP</sequence>
<dbReference type="RefSeq" id="WP_381604841.1">
    <property type="nucleotide sequence ID" value="NZ_JBHTEB010000001.1"/>
</dbReference>
<accession>A0ABW2W4N5</accession>
<feature type="transmembrane region" description="Helical" evidence="1">
    <location>
        <begin position="82"/>
        <end position="102"/>
    </location>
</feature>
<comment type="caution">
    <text evidence="2">The sequence shown here is derived from an EMBL/GenBank/DDBJ whole genome shotgun (WGS) entry which is preliminary data.</text>
</comment>
<proteinExistence type="predicted"/>
<evidence type="ECO:0000313" key="3">
    <source>
        <dbReference type="Proteomes" id="UP001597023"/>
    </source>
</evidence>
<dbReference type="PANTHER" id="PTHR31272:SF4">
    <property type="entry name" value="CYTOCHROME C-TYPE BIOGENESIS PROTEIN HI_1454-RELATED"/>
    <property type="match status" value="1"/>
</dbReference>
<keyword evidence="1" id="KW-1133">Transmembrane helix</keyword>
<name>A0ABW2W4N5_9ACTN</name>
<dbReference type="Proteomes" id="UP001597023">
    <property type="component" value="Unassembled WGS sequence"/>
</dbReference>
<keyword evidence="3" id="KW-1185">Reference proteome</keyword>
<feature type="transmembrane region" description="Helical" evidence="1">
    <location>
        <begin position="204"/>
        <end position="222"/>
    </location>
</feature>
<evidence type="ECO:0000313" key="2">
    <source>
        <dbReference type="EMBL" id="MFD0313285.1"/>
    </source>
</evidence>
<organism evidence="2 3">
    <name type="scientific">Streptomyces flavalbus</name>
    <dbReference type="NCBI Taxonomy" id="2665155"/>
    <lineage>
        <taxon>Bacteria</taxon>
        <taxon>Bacillati</taxon>
        <taxon>Actinomycetota</taxon>
        <taxon>Actinomycetes</taxon>
        <taxon>Kitasatosporales</taxon>
        <taxon>Streptomycetaceae</taxon>
        <taxon>Streptomyces</taxon>
    </lineage>
</organism>
<feature type="transmembrane region" description="Helical" evidence="1">
    <location>
        <begin position="162"/>
        <end position="183"/>
    </location>
</feature>
<dbReference type="InterPro" id="IPR051790">
    <property type="entry name" value="Cytochrome_c-biogenesis_DsbD"/>
</dbReference>